<gene>
    <name evidence="1" type="ORF">N3K66_001047</name>
</gene>
<dbReference type="EMBL" id="CM047940">
    <property type="protein sequence ID" value="KAI9904518.1"/>
    <property type="molecule type" value="Genomic_DNA"/>
</dbReference>
<comment type="caution">
    <text evidence="1">The sequence shown here is derived from an EMBL/GenBank/DDBJ whole genome shotgun (WGS) entry which is preliminary data.</text>
</comment>
<keyword evidence="2" id="KW-1185">Reference proteome</keyword>
<reference evidence="1" key="1">
    <citation type="submission" date="2022-10" db="EMBL/GenBank/DDBJ databases">
        <title>Complete Genome of Trichothecium roseum strain YXFP-22015, a Plant Pathogen Isolated from Citrus.</title>
        <authorList>
            <person name="Wang Y."/>
            <person name="Zhu L."/>
        </authorList>
    </citation>
    <scope>NUCLEOTIDE SEQUENCE</scope>
    <source>
        <strain evidence="1">YXFP-22015</strain>
    </source>
</reference>
<organism evidence="1 2">
    <name type="scientific">Trichothecium roseum</name>
    <dbReference type="NCBI Taxonomy" id="47278"/>
    <lineage>
        <taxon>Eukaryota</taxon>
        <taxon>Fungi</taxon>
        <taxon>Dikarya</taxon>
        <taxon>Ascomycota</taxon>
        <taxon>Pezizomycotina</taxon>
        <taxon>Sordariomycetes</taxon>
        <taxon>Hypocreomycetidae</taxon>
        <taxon>Hypocreales</taxon>
        <taxon>Hypocreales incertae sedis</taxon>
        <taxon>Trichothecium</taxon>
    </lineage>
</organism>
<evidence type="ECO:0000313" key="1">
    <source>
        <dbReference type="EMBL" id="KAI9904518.1"/>
    </source>
</evidence>
<proteinExistence type="predicted"/>
<sequence length="268" mass="29264">MQPTAGFLRLALCLSSLSPLVSAWPGWLPPRDALIVRANDEASTTAEETSASVTDEPTATETSEDDEDSTVTKTSADKTATKTDAPKRTTYAANAPPGGVTMADPNTMVVPTPLYKIGDNVSMSWNYTSLRGEPTAIDVLLSCSYATATWTLTSNMTFETDVSFYWDTRDQENDAEQPLLTEMYTLVIKDSEADITDLPEPGYLGAYSGFTFGMYYPIEYTPYPKWKEQNNYSSAATGIDRTALAFALAMSIITFTSFTWFATGLGLH</sequence>
<name>A0ACC0VFH1_9HYPO</name>
<dbReference type="Proteomes" id="UP001163324">
    <property type="component" value="Chromosome 1"/>
</dbReference>
<accession>A0ACC0VFH1</accession>
<evidence type="ECO:0000313" key="2">
    <source>
        <dbReference type="Proteomes" id="UP001163324"/>
    </source>
</evidence>
<protein>
    <submittedName>
        <fullName evidence="1">Uncharacterized protein</fullName>
    </submittedName>
</protein>